<name>A0A2T0W7U6_9RHOB</name>
<sequence length="62" mass="7089">MQTRPTAVKPTMPSIALPDADWTDAYEIETWHKFSDMKAAALCIVGEMTRWAKPLLWLRNAL</sequence>
<dbReference type="EMBL" id="PVTQ01000039">
    <property type="protein sequence ID" value="PRY82787.1"/>
    <property type="molecule type" value="Genomic_DNA"/>
</dbReference>
<accession>A0A2T0W7U6</accession>
<gene>
    <name evidence="1" type="ORF">CLV74_1397</name>
</gene>
<dbReference type="Proteomes" id="UP000238392">
    <property type="component" value="Unassembled WGS sequence"/>
</dbReference>
<comment type="caution">
    <text evidence="1">The sequence shown here is derived from an EMBL/GenBank/DDBJ whole genome shotgun (WGS) entry which is preliminary data.</text>
</comment>
<proteinExistence type="predicted"/>
<protein>
    <submittedName>
        <fullName evidence="1">Uncharacterized protein</fullName>
    </submittedName>
</protein>
<evidence type="ECO:0000313" key="1">
    <source>
        <dbReference type="EMBL" id="PRY82787.1"/>
    </source>
</evidence>
<evidence type="ECO:0000313" key="2">
    <source>
        <dbReference type="Proteomes" id="UP000238392"/>
    </source>
</evidence>
<dbReference type="AlphaFoldDB" id="A0A2T0W7U6"/>
<reference evidence="1 2" key="1">
    <citation type="submission" date="2018-03" db="EMBL/GenBank/DDBJ databases">
        <title>Genomic Encyclopedia of Archaeal and Bacterial Type Strains, Phase II (KMG-II): from individual species to whole genera.</title>
        <authorList>
            <person name="Goeker M."/>
        </authorList>
    </citation>
    <scope>NUCLEOTIDE SEQUENCE [LARGE SCALE GENOMIC DNA]</scope>
    <source>
        <strain evidence="1 2">DSM 100212</strain>
    </source>
</reference>
<keyword evidence="2" id="KW-1185">Reference proteome</keyword>
<organism evidence="1 2">
    <name type="scientific">Donghicola tyrosinivorans</name>
    <dbReference type="NCBI Taxonomy" id="1652492"/>
    <lineage>
        <taxon>Bacteria</taxon>
        <taxon>Pseudomonadati</taxon>
        <taxon>Pseudomonadota</taxon>
        <taxon>Alphaproteobacteria</taxon>
        <taxon>Rhodobacterales</taxon>
        <taxon>Roseobacteraceae</taxon>
        <taxon>Donghicola</taxon>
    </lineage>
</organism>